<organism evidence="2 3">
    <name type="scientific">Chironomus riparius</name>
    <dbReference type="NCBI Taxonomy" id="315576"/>
    <lineage>
        <taxon>Eukaryota</taxon>
        <taxon>Metazoa</taxon>
        <taxon>Ecdysozoa</taxon>
        <taxon>Arthropoda</taxon>
        <taxon>Hexapoda</taxon>
        <taxon>Insecta</taxon>
        <taxon>Pterygota</taxon>
        <taxon>Neoptera</taxon>
        <taxon>Endopterygota</taxon>
        <taxon>Diptera</taxon>
        <taxon>Nematocera</taxon>
        <taxon>Chironomoidea</taxon>
        <taxon>Chironomidae</taxon>
        <taxon>Chironominae</taxon>
        <taxon>Chironomus</taxon>
    </lineage>
</organism>
<feature type="compositionally biased region" description="Low complexity" evidence="1">
    <location>
        <begin position="125"/>
        <end position="158"/>
    </location>
</feature>
<feature type="region of interest" description="Disordered" evidence="1">
    <location>
        <begin position="255"/>
        <end position="296"/>
    </location>
</feature>
<keyword evidence="3" id="KW-1185">Reference proteome</keyword>
<accession>A0A9N9RU42</accession>
<evidence type="ECO:0000256" key="1">
    <source>
        <dbReference type="SAM" id="MobiDB-lite"/>
    </source>
</evidence>
<name>A0A9N9RU42_9DIPT</name>
<dbReference type="Proteomes" id="UP001153620">
    <property type="component" value="Chromosome 2"/>
</dbReference>
<dbReference type="OrthoDB" id="7413157at2759"/>
<feature type="compositionally biased region" description="Low complexity" evidence="1">
    <location>
        <begin position="257"/>
        <end position="278"/>
    </location>
</feature>
<evidence type="ECO:0000313" key="2">
    <source>
        <dbReference type="EMBL" id="CAG9802826.1"/>
    </source>
</evidence>
<sequence length="384" mass="41254">MIQHLKVPLSSPLIDTIVTTTLIGITTSSVTTSASSPTLTTPLLSESICPSHPLESSFVALTNALNQLPTAGASLSSSSTTYNSSSIIVTTASSSTATSSTSSTNNLHQEDLITTISTGSLVAPSTSSSTVNINQSTSNNTSSPQQQQPQSSPSNLSTASRTSQSHFPLTLPHIDEDDEDENGQGITYLPFNKQYSSIRVVENKVQNDNLINLNANCNNNVKSFSSNDCTSASSSSNSVLTPSPKIKVSRVKFNQNQTPQPQLPLSLSSSDSESSVTTIQQRDCGGESSDNISPNKMQAESGTIAELQKYQNKYLRNRRHTLANTAINVRLTMLHDDKVLILSIKMILVDSNPAIPPLATLTILYSTLDFHIVRFSLYSFYNIT</sequence>
<dbReference type="EMBL" id="OU895878">
    <property type="protein sequence ID" value="CAG9802826.1"/>
    <property type="molecule type" value="Genomic_DNA"/>
</dbReference>
<reference evidence="2" key="1">
    <citation type="submission" date="2022-01" db="EMBL/GenBank/DDBJ databases">
        <authorList>
            <person name="King R."/>
        </authorList>
    </citation>
    <scope>NUCLEOTIDE SEQUENCE</scope>
</reference>
<protein>
    <submittedName>
        <fullName evidence="2">Uncharacterized protein</fullName>
    </submittedName>
</protein>
<reference evidence="2" key="2">
    <citation type="submission" date="2022-10" db="EMBL/GenBank/DDBJ databases">
        <authorList>
            <consortium name="ENA_rothamsted_submissions"/>
            <consortium name="culmorum"/>
            <person name="King R."/>
        </authorList>
    </citation>
    <scope>NUCLEOTIDE SEQUENCE</scope>
</reference>
<gene>
    <name evidence="2" type="ORF">CHIRRI_LOCUS5731</name>
</gene>
<proteinExistence type="predicted"/>
<evidence type="ECO:0000313" key="3">
    <source>
        <dbReference type="Proteomes" id="UP001153620"/>
    </source>
</evidence>
<feature type="region of interest" description="Disordered" evidence="1">
    <location>
        <begin position="124"/>
        <end position="187"/>
    </location>
</feature>
<dbReference type="AlphaFoldDB" id="A0A9N9RU42"/>